<sequence length="323" mass="37011">MVDRGLLYKEWKQHQVLFLIIFCFLLFIYPFSILNDYRFYLNDLYHYPHEGRFIIDYAPSQYTLTWQIGLGIILAVVQIGMERSKGLLDFTLSLPYSRSQVFNTKFFLGVIVLIVSQLLGYLLSELLIVILKPESVHFFQHYMIGSMVISFMAYALIMAAGALTGHIIAQLLTAFSVAIMPSLMIGLPALNLSVWMGRSALEKSFHIFDSSLKYFIPIIYIDGHWVTESPFILLIPVFMTILFYLIGHFSFLKHHNERNGNFFLFKQLDRPVQFTVTVFGILGFGYAGYESGDSLTGYAVGMIIGAVVGFLISYFSIYKKIKY</sequence>
<evidence type="ECO:0000313" key="3">
    <source>
        <dbReference type="Proteomes" id="UP001211894"/>
    </source>
</evidence>
<keyword evidence="1" id="KW-0812">Transmembrane</keyword>
<organism evidence="2 3">
    <name type="scientific">Bacillus changyiensis</name>
    <dbReference type="NCBI Taxonomy" id="3004103"/>
    <lineage>
        <taxon>Bacteria</taxon>
        <taxon>Bacillati</taxon>
        <taxon>Bacillota</taxon>
        <taxon>Bacilli</taxon>
        <taxon>Bacillales</taxon>
        <taxon>Bacillaceae</taxon>
        <taxon>Bacillus</taxon>
    </lineage>
</organism>
<name>A0ABT4X4S4_9BACI</name>
<dbReference type="RefSeq" id="WP_271341146.1">
    <property type="nucleotide sequence ID" value="NZ_JAQKAB010000007.1"/>
</dbReference>
<feature type="transmembrane region" description="Helical" evidence="1">
    <location>
        <begin position="231"/>
        <end position="251"/>
    </location>
</feature>
<evidence type="ECO:0000313" key="2">
    <source>
        <dbReference type="EMBL" id="MDA7027305.1"/>
    </source>
</evidence>
<dbReference type="Proteomes" id="UP001211894">
    <property type="component" value="Unassembled WGS sequence"/>
</dbReference>
<feature type="transmembrane region" description="Helical" evidence="1">
    <location>
        <begin position="102"/>
        <end position="123"/>
    </location>
</feature>
<accession>A0ABT4X4S4</accession>
<feature type="transmembrane region" description="Helical" evidence="1">
    <location>
        <begin position="272"/>
        <end position="289"/>
    </location>
</feature>
<feature type="transmembrane region" description="Helical" evidence="1">
    <location>
        <begin position="295"/>
        <end position="317"/>
    </location>
</feature>
<dbReference type="PANTHER" id="PTHR39177">
    <property type="entry name" value="ABC TRANSPORTER PERMEASE YTRC-RELATED"/>
    <property type="match status" value="1"/>
</dbReference>
<dbReference type="PRINTS" id="PR02026">
    <property type="entry name" value="YTRCYTRDABC"/>
</dbReference>
<reference evidence="2 3" key="1">
    <citation type="submission" date="2023-01" db="EMBL/GenBank/DDBJ databases">
        <title>Bacillus changyiensis sp. nov., isolated from a coastal deposit.</title>
        <authorList>
            <person name="Xiao G."/>
            <person name="Lai Q."/>
            <person name="Hu Z."/>
            <person name="Shao Z."/>
        </authorList>
    </citation>
    <scope>NUCLEOTIDE SEQUENCE [LARGE SCALE GENOMIC DNA]</scope>
    <source>
        <strain evidence="2 3">CLL-7-23</strain>
    </source>
</reference>
<dbReference type="EMBL" id="JAQKAB010000007">
    <property type="protein sequence ID" value="MDA7027305.1"/>
    <property type="molecule type" value="Genomic_DNA"/>
</dbReference>
<dbReference type="InterPro" id="IPR053046">
    <property type="entry name" value="ABC-5_transporter"/>
</dbReference>
<dbReference type="InterPro" id="IPR023264">
    <property type="entry name" value="ABC_transptr_acetoin_YtrC/YtrD"/>
</dbReference>
<comment type="caution">
    <text evidence="2">The sequence shown here is derived from an EMBL/GenBank/DDBJ whole genome shotgun (WGS) entry which is preliminary data.</text>
</comment>
<feature type="transmembrane region" description="Helical" evidence="1">
    <location>
        <begin position="171"/>
        <end position="190"/>
    </location>
</feature>
<feature type="transmembrane region" description="Helical" evidence="1">
    <location>
        <begin position="143"/>
        <end position="164"/>
    </location>
</feature>
<keyword evidence="1" id="KW-1133">Transmembrane helix</keyword>
<gene>
    <name evidence="2" type="ORF">PJ311_11865</name>
</gene>
<keyword evidence="3" id="KW-1185">Reference proteome</keyword>
<feature type="transmembrane region" description="Helical" evidence="1">
    <location>
        <begin position="16"/>
        <end position="34"/>
    </location>
</feature>
<proteinExistence type="predicted"/>
<protein>
    <submittedName>
        <fullName evidence="2">ABC transporter permease</fullName>
    </submittedName>
</protein>
<evidence type="ECO:0000256" key="1">
    <source>
        <dbReference type="SAM" id="Phobius"/>
    </source>
</evidence>
<keyword evidence="1" id="KW-0472">Membrane</keyword>
<dbReference type="PANTHER" id="PTHR39177:SF1">
    <property type="entry name" value="ABC TRANSPORTER PERMEASE YTRC-RELATED"/>
    <property type="match status" value="1"/>
</dbReference>